<proteinExistence type="predicted"/>
<keyword evidence="3" id="KW-1185">Reference proteome</keyword>
<dbReference type="EMBL" id="JBHLXP010000001">
    <property type="protein sequence ID" value="MFC0048740.1"/>
    <property type="molecule type" value="Genomic_DNA"/>
</dbReference>
<reference evidence="2 3" key="1">
    <citation type="submission" date="2024-09" db="EMBL/GenBank/DDBJ databases">
        <authorList>
            <person name="Sun Q."/>
            <person name="Mori K."/>
        </authorList>
    </citation>
    <scope>NUCLEOTIDE SEQUENCE [LARGE SCALE GENOMIC DNA]</scope>
    <source>
        <strain evidence="2 3">KCTC 23315</strain>
    </source>
</reference>
<comment type="caution">
    <text evidence="2">The sequence shown here is derived from an EMBL/GenBank/DDBJ whole genome shotgun (WGS) entry which is preliminary data.</text>
</comment>
<feature type="signal peptide" evidence="1">
    <location>
        <begin position="1"/>
        <end position="22"/>
    </location>
</feature>
<gene>
    <name evidence="2" type="ORF">ACFFJP_10635</name>
</gene>
<name>A0ABV6BD02_9GAMM</name>
<dbReference type="Proteomes" id="UP001589813">
    <property type="component" value="Unassembled WGS sequence"/>
</dbReference>
<evidence type="ECO:0008006" key="4">
    <source>
        <dbReference type="Google" id="ProtNLM"/>
    </source>
</evidence>
<sequence>MSLRKCLLLLLIFCFVSCTPQSGQQSDVRQVQKGAAQLNYQPARLQTESPLSLAIRTPAGWQLHKAALVGLSMEMPRMPLFFTQAVDSVPSQINWQTQFLIGACADAQMTWRLELLFIDDKGAEQRLSDEFVVYRR</sequence>
<evidence type="ECO:0000313" key="2">
    <source>
        <dbReference type="EMBL" id="MFC0048740.1"/>
    </source>
</evidence>
<protein>
    <recommendedName>
        <fullName evidence="4">Lipoprotein</fullName>
    </recommendedName>
</protein>
<accession>A0ABV6BD02</accession>
<dbReference type="RefSeq" id="WP_377243201.1">
    <property type="nucleotide sequence ID" value="NZ_JBHLXP010000001.1"/>
</dbReference>
<organism evidence="2 3">
    <name type="scientific">Rheinheimera tilapiae</name>
    <dbReference type="NCBI Taxonomy" id="875043"/>
    <lineage>
        <taxon>Bacteria</taxon>
        <taxon>Pseudomonadati</taxon>
        <taxon>Pseudomonadota</taxon>
        <taxon>Gammaproteobacteria</taxon>
        <taxon>Chromatiales</taxon>
        <taxon>Chromatiaceae</taxon>
        <taxon>Rheinheimera</taxon>
    </lineage>
</organism>
<evidence type="ECO:0000313" key="3">
    <source>
        <dbReference type="Proteomes" id="UP001589813"/>
    </source>
</evidence>
<feature type="chain" id="PRO_5047027214" description="Lipoprotein" evidence="1">
    <location>
        <begin position="23"/>
        <end position="136"/>
    </location>
</feature>
<evidence type="ECO:0000256" key="1">
    <source>
        <dbReference type="SAM" id="SignalP"/>
    </source>
</evidence>
<keyword evidence="1" id="KW-0732">Signal</keyword>